<dbReference type="EMBL" id="CM007384">
    <property type="protein sequence ID" value="ONK72659.1"/>
    <property type="molecule type" value="Genomic_DNA"/>
</dbReference>
<dbReference type="Gramene" id="ONK72659">
    <property type="protein sequence ID" value="ONK72659"/>
    <property type="gene ID" value="A4U43_C04F21730"/>
</dbReference>
<dbReference type="Proteomes" id="UP000243459">
    <property type="component" value="Chromosome 4"/>
</dbReference>
<accession>A0A5P1F7F9</accession>
<evidence type="ECO:0000256" key="1">
    <source>
        <dbReference type="SAM" id="MobiDB-lite"/>
    </source>
</evidence>
<keyword evidence="3" id="KW-1185">Reference proteome</keyword>
<reference evidence="3" key="1">
    <citation type="journal article" date="2017" name="Nat. Commun.">
        <title>The asparagus genome sheds light on the origin and evolution of a young Y chromosome.</title>
        <authorList>
            <person name="Harkess A."/>
            <person name="Zhou J."/>
            <person name="Xu C."/>
            <person name="Bowers J.E."/>
            <person name="Van der Hulst R."/>
            <person name="Ayyampalayam S."/>
            <person name="Mercati F."/>
            <person name="Riccardi P."/>
            <person name="McKain M.R."/>
            <person name="Kakrana A."/>
            <person name="Tang H."/>
            <person name="Ray J."/>
            <person name="Groenendijk J."/>
            <person name="Arikit S."/>
            <person name="Mathioni S.M."/>
            <person name="Nakano M."/>
            <person name="Shan H."/>
            <person name="Telgmann-Rauber A."/>
            <person name="Kanno A."/>
            <person name="Yue Z."/>
            <person name="Chen H."/>
            <person name="Li W."/>
            <person name="Chen Y."/>
            <person name="Xu X."/>
            <person name="Zhang Y."/>
            <person name="Luo S."/>
            <person name="Chen H."/>
            <person name="Gao J."/>
            <person name="Mao Z."/>
            <person name="Pires J.C."/>
            <person name="Luo M."/>
            <person name="Kudrna D."/>
            <person name="Wing R.A."/>
            <person name="Meyers B.C."/>
            <person name="Yi K."/>
            <person name="Kong H."/>
            <person name="Lavrijsen P."/>
            <person name="Sunseri F."/>
            <person name="Falavigna A."/>
            <person name="Ye Y."/>
            <person name="Leebens-Mack J.H."/>
            <person name="Chen G."/>
        </authorList>
    </citation>
    <scope>NUCLEOTIDE SEQUENCE [LARGE SCALE GENOMIC DNA]</scope>
    <source>
        <strain evidence="3">cv. DH0086</strain>
    </source>
</reference>
<sequence length="93" mass="10428">MVPTRSTWFQTRLRLRPKRVRLFGVNLDFPDATDGDSSVPSAAFSSSASPSPKGKEKEELSLDLGFSTLNFISSELQKPLNMRRVTKITEEKP</sequence>
<gene>
    <name evidence="2" type="ORF">A4U43_C04F21730</name>
</gene>
<feature type="compositionally biased region" description="Low complexity" evidence="1">
    <location>
        <begin position="37"/>
        <end position="52"/>
    </location>
</feature>
<feature type="region of interest" description="Disordered" evidence="1">
    <location>
        <begin position="29"/>
        <end position="58"/>
    </location>
</feature>
<name>A0A5P1F7F9_ASPOF</name>
<proteinExistence type="predicted"/>
<evidence type="ECO:0000313" key="3">
    <source>
        <dbReference type="Proteomes" id="UP000243459"/>
    </source>
</evidence>
<protein>
    <submittedName>
        <fullName evidence="2">Uncharacterized protein</fullName>
    </submittedName>
</protein>
<dbReference type="AlphaFoldDB" id="A0A5P1F7F9"/>
<organism evidence="2 3">
    <name type="scientific">Asparagus officinalis</name>
    <name type="common">Garden asparagus</name>
    <dbReference type="NCBI Taxonomy" id="4686"/>
    <lineage>
        <taxon>Eukaryota</taxon>
        <taxon>Viridiplantae</taxon>
        <taxon>Streptophyta</taxon>
        <taxon>Embryophyta</taxon>
        <taxon>Tracheophyta</taxon>
        <taxon>Spermatophyta</taxon>
        <taxon>Magnoliopsida</taxon>
        <taxon>Liliopsida</taxon>
        <taxon>Asparagales</taxon>
        <taxon>Asparagaceae</taxon>
        <taxon>Asparagoideae</taxon>
        <taxon>Asparagus</taxon>
    </lineage>
</organism>
<evidence type="ECO:0000313" key="2">
    <source>
        <dbReference type="EMBL" id="ONK72659.1"/>
    </source>
</evidence>